<organism evidence="3 4">
    <name type="scientific">Artaxa digramma nucleopolyhedrovirus</name>
    <dbReference type="NCBI Taxonomy" id="3070910"/>
    <lineage>
        <taxon>Viruses</taxon>
        <taxon>Viruses incertae sedis</taxon>
        <taxon>Naldaviricetes</taxon>
        <taxon>Lefavirales</taxon>
        <taxon>Baculoviridae</taxon>
        <taxon>Alphabaculovirus</taxon>
        <taxon>Alphabaculovirus ardigrammae</taxon>
    </lineage>
</organism>
<dbReference type="PROSITE" id="PS51723">
    <property type="entry name" value="PEPTIDASE_M60"/>
    <property type="match status" value="1"/>
</dbReference>
<accession>A0AAE6UZQ6</accession>
<proteinExistence type="predicted"/>
<feature type="domain" description="Peptidase M60" evidence="2">
    <location>
        <begin position="31"/>
        <end position="340"/>
    </location>
</feature>
<name>A0AAE6UZQ6_9ABAC</name>
<keyword evidence="1" id="KW-0812">Transmembrane</keyword>
<sequence length="805" mass="93577">MSNSVHFSLTVEPTTLPKWLHENDRFYGLHHRRVCLNYLCNTNTTIEIHIKNFSQVPLVVMRCLNNSSAFETTVNVNSATPLTFSFPQTYVPYIDNVVGASVAAEIDVTITNFRNVLPVYVHGTTNASDFLTEWAASTATFAHIELDHIVFLTPSTDRSLFTENLFQNLNQFYNNMLTLYDTMIGITDTVTGTSPSISNNYNSTNYKKFFCKADLRGVGVAYYGAFWIAQSSNTIARYLNAYATNWLALHEVGHAYDFTFVNNVPLLSEVWTNILPDRYQFYNMTYEERQRLSWIFGEGDRETVEQSLRSLIDTNTKYVAENYGFRERLLPFGFMMNTSFAETTFKLINKEFRNTRFKNNYYFVFDWWMTLSTDDFLPFLMLMQIFVVSKYMQLAQLNIKNYFTFERSAAKFKRVAYPACRLIKDFNVVDNNYGLRLESNFSLVYPYQINVVRTINVIIVIDDFTQIANESLSVYDGSRLIHQQSIVTNTMSFNLPVGVYTVRVPLGKSIRYRCKFNKSDFSDEGNDCTNLYLFVQIENESDNDDVDVQLLYTRVDKPRVQTHRTGYVLGISNLFSIKFIVNLVQKNIEIIVYRRSVHSYFSEDRYFAVQLYDNNTMRLLSEATVAGIQNDNYYQILSYSVNNRMRIILYDNATRNRFIFMDTKLQTLSNDYVLLENDIVDVNNSLTVSMETQTRNKLAEHVEFIDNHFTMFQFENTVKDEIYLMIQTLPDKQTLMARYNKYLPKYFQDQNNYETAAVEDKSKSVGVIVAVVFIILAVLMFVMMKMVNNKTNAENTATPFAQKPI</sequence>
<dbReference type="Proteomes" id="UP000830275">
    <property type="component" value="Segment"/>
</dbReference>
<feature type="transmembrane region" description="Helical" evidence="1">
    <location>
        <begin position="765"/>
        <end position="784"/>
    </location>
</feature>
<dbReference type="EMBL" id="MN233792">
    <property type="protein sequence ID" value="QHB21682.1"/>
    <property type="molecule type" value="Genomic_DNA"/>
</dbReference>
<gene>
    <name evidence="3" type="primary">vef</name>
    <name evidence="3" type="ORF">Eudi_ORF23</name>
</gene>
<keyword evidence="1" id="KW-0472">Membrane</keyword>
<keyword evidence="1" id="KW-1133">Transmembrane helix</keyword>
<dbReference type="Pfam" id="PF13402">
    <property type="entry name" value="Peptidase_M60"/>
    <property type="match status" value="1"/>
</dbReference>
<dbReference type="SMART" id="SM01276">
    <property type="entry name" value="M60-like"/>
    <property type="match status" value="1"/>
</dbReference>
<dbReference type="Gene3D" id="3.40.390.80">
    <property type="entry name" value="Peptidase M60, enhancin-like domain 2"/>
    <property type="match status" value="1"/>
</dbReference>
<protein>
    <submittedName>
        <fullName evidence="3">Vef</fullName>
    </submittedName>
</protein>
<evidence type="ECO:0000313" key="4">
    <source>
        <dbReference type="Proteomes" id="UP000830275"/>
    </source>
</evidence>
<reference evidence="3 4" key="1">
    <citation type="journal article" date="2019" name="Viruses">
        <title>Genome Analysis of a Novel Clade II.b Alphabaculovirus Obtained from Artaxa digramma.</title>
        <authorList>
            <person name="Li J."/>
            <person name="Duan X."/>
            <person name="Wang Q."/>
            <person name="Zhang L."/>
            <person name="Deng F."/>
            <person name="Wang H."/>
            <person name="Hu Z."/>
            <person name="Wang M."/>
            <person name="Wang J."/>
        </authorList>
    </citation>
    <scope>NUCLEOTIDE SEQUENCE [LARGE SCALE GENOMIC DNA]</scope>
    <source>
        <strain evidence="3 4">424</strain>
    </source>
</reference>
<evidence type="ECO:0000256" key="1">
    <source>
        <dbReference type="SAM" id="Phobius"/>
    </source>
</evidence>
<keyword evidence="4" id="KW-1185">Reference proteome</keyword>
<evidence type="ECO:0000313" key="3">
    <source>
        <dbReference type="EMBL" id="QHB21682.1"/>
    </source>
</evidence>
<evidence type="ECO:0000259" key="2">
    <source>
        <dbReference type="PROSITE" id="PS51723"/>
    </source>
</evidence>
<dbReference type="InterPro" id="IPR031161">
    <property type="entry name" value="Peptidase_M60_dom"/>
</dbReference>